<comment type="similarity">
    <text evidence="1">Belongs to the mTERF family.</text>
</comment>
<dbReference type="InterPro" id="IPR003690">
    <property type="entry name" value="MTERF"/>
</dbReference>
<keyword evidence="2" id="KW-0806">Transcription termination</keyword>
<evidence type="ECO:0000256" key="2">
    <source>
        <dbReference type="ARBA" id="ARBA00022472"/>
    </source>
</evidence>
<dbReference type="Proteomes" id="UP000827721">
    <property type="component" value="Unassembled WGS sequence"/>
</dbReference>
<dbReference type="Gene3D" id="1.25.70.10">
    <property type="entry name" value="Transcription termination factor 3, mitochondrial"/>
    <property type="match status" value="1"/>
</dbReference>
<evidence type="ECO:0000256" key="3">
    <source>
        <dbReference type="ARBA" id="ARBA00022946"/>
    </source>
</evidence>
<evidence type="ECO:0000313" key="4">
    <source>
        <dbReference type="EMBL" id="KAH7573614.1"/>
    </source>
</evidence>
<dbReference type="PANTHER" id="PTHR13068:SF166">
    <property type="entry name" value="TRANSCRIPTION TERMINATION FACTOR MTERF15, MITOCHONDRIAL-LIKE"/>
    <property type="match status" value="1"/>
</dbReference>
<keyword evidence="5" id="KW-1185">Reference proteome</keyword>
<keyword evidence="3" id="KW-0809">Transit peptide</keyword>
<name>A0ABQ8IB07_9ROSI</name>
<comment type="caution">
    <text evidence="4">The sequence shown here is derived from an EMBL/GenBank/DDBJ whole genome shotgun (WGS) entry which is preliminary data.</text>
</comment>
<gene>
    <name evidence="4" type="ORF">JRO89_XS03G0180900</name>
</gene>
<sequence length="389" mass="44232">MRGNFICKALFHENLRCTAVTASPILKPSFVQSHVGTSLLLSVRCMASTANQDSFTVSYLMNACGLSPESALSASKKVHFETPEKPDSVISFLKNHGFSQTQISRTIKVEPSLLLSKIEKTLLPKFEFFYSKGMSSLDLVKIFALYPRIMCRSSKDHIIPIYNFIKSFLLTDEKTIASLKRCPYLIYFNQETFLEPNIRLLRSSGVPESNIAWLLVAHPMVFLTSTGRFNEAVEAAKGYGLDPLKSAFVEAIRVIRSLKTSTWERKVDAYKRWGWSNEEILAAFGKHPSCMMKSEKKIMVVMDFFVNKLGCESSAVAHYPKFVCMSFEKRIVPRCSVIQVLMAKGLINKVNFVTLMGMSERLFLQKFVTCYEKQAPHLLKLYEEVKRKE</sequence>
<dbReference type="EMBL" id="JAFEMO010000003">
    <property type="protein sequence ID" value="KAH7573614.1"/>
    <property type="molecule type" value="Genomic_DNA"/>
</dbReference>
<accession>A0ABQ8IB07</accession>
<dbReference type="Pfam" id="PF02536">
    <property type="entry name" value="mTERF"/>
    <property type="match status" value="1"/>
</dbReference>
<proteinExistence type="inferred from homology"/>
<dbReference type="PANTHER" id="PTHR13068">
    <property type="entry name" value="CGI-12 PROTEIN-RELATED"/>
    <property type="match status" value="1"/>
</dbReference>
<keyword evidence="2" id="KW-0805">Transcription regulation</keyword>
<evidence type="ECO:0000313" key="5">
    <source>
        <dbReference type="Proteomes" id="UP000827721"/>
    </source>
</evidence>
<keyword evidence="2" id="KW-0804">Transcription</keyword>
<dbReference type="SMART" id="SM00733">
    <property type="entry name" value="Mterf"/>
    <property type="match status" value="6"/>
</dbReference>
<organism evidence="4 5">
    <name type="scientific">Xanthoceras sorbifolium</name>
    <dbReference type="NCBI Taxonomy" id="99658"/>
    <lineage>
        <taxon>Eukaryota</taxon>
        <taxon>Viridiplantae</taxon>
        <taxon>Streptophyta</taxon>
        <taxon>Embryophyta</taxon>
        <taxon>Tracheophyta</taxon>
        <taxon>Spermatophyta</taxon>
        <taxon>Magnoliopsida</taxon>
        <taxon>eudicotyledons</taxon>
        <taxon>Gunneridae</taxon>
        <taxon>Pentapetalae</taxon>
        <taxon>rosids</taxon>
        <taxon>malvids</taxon>
        <taxon>Sapindales</taxon>
        <taxon>Sapindaceae</taxon>
        <taxon>Xanthoceroideae</taxon>
        <taxon>Xanthoceras</taxon>
    </lineage>
</organism>
<evidence type="ECO:0000256" key="1">
    <source>
        <dbReference type="ARBA" id="ARBA00007692"/>
    </source>
</evidence>
<reference evidence="4 5" key="1">
    <citation type="submission" date="2021-02" db="EMBL/GenBank/DDBJ databases">
        <title>Plant Genome Project.</title>
        <authorList>
            <person name="Zhang R.-G."/>
        </authorList>
    </citation>
    <scope>NUCLEOTIDE SEQUENCE [LARGE SCALE GENOMIC DNA]</scope>
    <source>
        <tissue evidence="4">Leaves</tissue>
    </source>
</reference>
<dbReference type="InterPro" id="IPR038538">
    <property type="entry name" value="MTERF_sf"/>
</dbReference>
<protein>
    <submittedName>
        <fullName evidence="4">Uncharacterized protein</fullName>
    </submittedName>
</protein>